<comment type="caution">
    <text evidence="2">The sequence shown here is derived from an EMBL/GenBank/DDBJ whole genome shotgun (WGS) entry which is preliminary data.</text>
</comment>
<keyword evidence="3" id="KW-1185">Reference proteome</keyword>
<dbReference type="OrthoDB" id="999483at2759"/>
<evidence type="ECO:0000259" key="1">
    <source>
        <dbReference type="Pfam" id="PF24924"/>
    </source>
</evidence>
<dbReference type="Pfam" id="PF24924">
    <property type="entry name" value="DUF7745"/>
    <property type="match status" value="1"/>
</dbReference>
<evidence type="ECO:0000313" key="2">
    <source>
        <dbReference type="EMBL" id="MBA0820166.1"/>
    </source>
</evidence>
<gene>
    <name evidence="2" type="ORF">Gohar_021682</name>
</gene>
<feature type="non-terminal residue" evidence="2">
    <location>
        <position position="1"/>
    </location>
</feature>
<dbReference type="Proteomes" id="UP000593560">
    <property type="component" value="Unassembled WGS sequence"/>
</dbReference>
<accession>A0A7J9IDK9</accession>
<name>A0A7J9IDK9_9ROSI</name>
<feature type="domain" description="DUF7745" evidence="1">
    <location>
        <begin position="16"/>
        <end position="129"/>
    </location>
</feature>
<reference evidence="2 3" key="1">
    <citation type="journal article" date="2019" name="Genome Biol. Evol.">
        <title>Insights into the evolution of the New World diploid cottons (Gossypium, subgenus Houzingenia) based on genome sequencing.</title>
        <authorList>
            <person name="Grover C.E."/>
            <person name="Arick M.A. 2nd"/>
            <person name="Thrash A."/>
            <person name="Conover J.L."/>
            <person name="Sanders W.S."/>
            <person name="Peterson D.G."/>
            <person name="Frelichowski J.E."/>
            <person name="Scheffler J.A."/>
            <person name="Scheffler B.E."/>
            <person name="Wendel J.F."/>
        </authorList>
    </citation>
    <scope>NUCLEOTIDE SEQUENCE [LARGE SCALE GENOMIC DNA]</scope>
    <source>
        <strain evidence="2">0</strain>
        <tissue evidence="2">Leaf</tissue>
    </source>
</reference>
<dbReference type="PANTHER" id="PTHR48200">
    <property type="entry name" value="PROTEIN, PUTATIVE-RELATED"/>
    <property type="match status" value="1"/>
</dbReference>
<dbReference type="PANTHER" id="PTHR48200:SF1">
    <property type="entry name" value="AMINOTRANSFERASE-LIKE PLANT MOBILE DOMAIN-CONTAINING PROTEIN"/>
    <property type="match status" value="1"/>
</dbReference>
<evidence type="ECO:0000313" key="3">
    <source>
        <dbReference type="Proteomes" id="UP000593560"/>
    </source>
</evidence>
<dbReference type="AlphaFoldDB" id="A0A7J9IDK9"/>
<dbReference type="InterPro" id="IPR056647">
    <property type="entry name" value="DUF7745"/>
</dbReference>
<proteinExistence type="predicted"/>
<protein>
    <recommendedName>
        <fullName evidence="1">DUF7745 domain-containing protein</fullName>
    </recommendedName>
</protein>
<dbReference type="EMBL" id="JABFAD010333579">
    <property type="protein sequence ID" value="MBA0820166.1"/>
    <property type="molecule type" value="Genomic_DNA"/>
</dbReference>
<sequence>IDEAVSDLFDRLDRRVTPVPAILAETFRSLNAYRRTSERRFIGCAQLLLAWFHNHFWKVDKVSYRVFFEIYSPLKELAVTPRRYNITEERWMAILQNLQDEDVEWKAPWMVPDEILYRCGNFDWVPLLGI</sequence>
<organism evidence="2 3">
    <name type="scientific">Gossypium harknessii</name>
    <dbReference type="NCBI Taxonomy" id="34285"/>
    <lineage>
        <taxon>Eukaryota</taxon>
        <taxon>Viridiplantae</taxon>
        <taxon>Streptophyta</taxon>
        <taxon>Embryophyta</taxon>
        <taxon>Tracheophyta</taxon>
        <taxon>Spermatophyta</taxon>
        <taxon>Magnoliopsida</taxon>
        <taxon>eudicotyledons</taxon>
        <taxon>Gunneridae</taxon>
        <taxon>Pentapetalae</taxon>
        <taxon>rosids</taxon>
        <taxon>malvids</taxon>
        <taxon>Malvales</taxon>
        <taxon>Malvaceae</taxon>
        <taxon>Malvoideae</taxon>
        <taxon>Gossypium</taxon>
    </lineage>
</organism>